<proteinExistence type="predicted"/>
<sequence length="313" mass="31637">MGVIITASGLSNGSSSYDGDGTGSVVEHLSRAGRAAIDAAGIDDREVGVLINSGVYRDSNTVEPAIGALIQQGIGLGLTYQRSDPKCFSFDLMNGACGMLNAVQVADSLLATTGTTRVLLVGGDTHPSTTRQAAGADFPYDLAGAALLLERRDGDVGFGRVHSRLLPGPTGVEGFVDTTSMGTRGRSVMTVRRSPDFAESLLDLAEATAVQALDEAFGPGGGDADSPAADRAGVVLISSRPTPGFAAALAERLRLPLAAGELPGDTHTAALAQAYHRADEAGTIAGATAVLFVAAGAGPSAGAVLYRTPGGER</sequence>
<dbReference type="OrthoDB" id="6195581at2"/>
<protein>
    <recommendedName>
        <fullName evidence="3">Beta-ketoacyl-[acyl-carrier-protein] synthase III N-terminal domain-containing protein</fullName>
    </recommendedName>
</protein>
<dbReference type="AlphaFoldDB" id="A0A2S0KIZ9"/>
<gene>
    <name evidence="1" type="ORF">C6V83_16560</name>
</gene>
<dbReference type="EMBL" id="CP027433">
    <property type="protein sequence ID" value="AVM01626.1"/>
    <property type="molecule type" value="Genomic_DNA"/>
</dbReference>
<dbReference type="Gene3D" id="3.40.47.10">
    <property type="match status" value="1"/>
</dbReference>
<reference evidence="1 2" key="1">
    <citation type="submission" date="2018-03" db="EMBL/GenBank/DDBJ databases">
        <title>Characteristics and genome of n-alkane degrading marine bacteria Gordonia iterans isolated from crude oil contaminated in Tae-an, South Korea.</title>
        <authorList>
            <person name="Lee S.-S."/>
            <person name="Kim H."/>
        </authorList>
    </citation>
    <scope>NUCLEOTIDE SEQUENCE [LARGE SCALE GENOMIC DNA]</scope>
    <source>
        <strain evidence="1 2">Co17</strain>
    </source>
</reference>
<name>A0A2S0KIZ9_9ACTN</name>
<dbReference type="RefSeq" id="WP_105943330.1">
    <property type="nucleotide sequence ID" value="NZ_CP027433.1"/>
</dbReference>
<accession>A0A2S0KIZ9</accession>
<dbReference type="GO" id="GO:0044550">
    <property type="term" value="P:secondary metabolite biosynthetic process"/>
    <property type="evidence" value="ECO:0007669"/>
    <property type="project" value="TreeGrafter"/>
</dbReference>
<dbReference type="PANTHER" id="PTHR34069:SF2">
    <property type="entry name" value="BETA-KETOACYL-[ACYL-CARRIER-PROTEIN] SYNTHASE III"/>
    <property type="match status" value="1"/>
</dbReference>
<dbReference type="SUPFAM" id="SSF53901">
    <property type="entry name" value="Thiolase-like"/>
    <property type="match status" value="1"/>
</dbReference>
<evidence type="ECO:0000313" key="2">
    <source>
        <dbReference type="Proteomes" id="UP000239814"/>
    </source>
</evidence>
<dbReference type="Proteomes" id="UP000239814">
    <property type="component" value="Chromosome"/>
</dbReference>
<dbReference type="KEGG" id="git:C6V83_16560"/>
<dbReference type="PANTHER" id="PTHR34069">
    <property type="entry name" value="3-OXOACYL-[ACYL-CARRIER-PROTEIN] SYNTHASE 3"/>
    <property type="match status" value="1"/>
</dbReference>
<evidence type="ECO:0000313" key="1">
    <source>
        <dbReference type="EMBL" id="AVM01626.1"/>
    </source>
</evidence>
<organism evidence="1 2">
    <name type="scientific">Gordonia iterans</name>
    <dbReference type="NCBI Taxonomy" id="1004901"/>
    <lineage>
        <taxon>Bacteria</taxon>
        <taxon>Bacillati</taxon>
        <taxon>Actinomycetota</taxon>
        <taxon>Actinomycetes</taxon>
        <taxon>Mycobacteriales</taxon>
        <taxon>Gordoniaceae</taxon>
        <taxon>Gordonia</taxon>
    </lineage>
</organism>
<evidence type="ECO:0008006" key="3">
    <source>
        <dbReference type="Google" id="ProtNLM"/>
    </source>
</evidence>
<dbReference type="InterPro" id="IPR016039">
    <property type="entry name" value="Thiolase-like"/>
</dbReference>
<keyword evidence="2" id="KW-1185">Reference proteome</keyword>
<dbReference type="GO" id="GO:0016746">
    <property type="term" value="F:acyltransferase activity"/>
    <property type="evidence" value="ECO:0007669"/>
    <property type="project" value="UniProtKB-KW"/>
</dbReference>